<evidence type="ECO:0000313" key="2">
    <source>
        <dbReference type="Proteomes" id="UP001600943"/>
    </source>
</evidence>
<organism evidence="1 2">
    <name type="scientific">Blautia hominis</name>
    <dbReference type="NCBI Taxonomy" id="2025493"/>
    <lineage>
        <taxon>Bacteria</taxon>
        <taxon>Bacillati</taxon>
        <taxon>Bacillota</taxon>
        <taxon>Clostridia</taxon>
        <taxon>Lachnospirales</taxon>
        <taxon>Lachnospiraceae</taxon>
        <taxon>Blautia</taxon>
    </lineage>
</organism>
<reference evidence="1 2" key="1">
    <citation type="submission" date="2024-04" db="EMBL/GenBank/DDBJ databases">
        <title>Defined microbial consortia suppress multidrug-resistant proinflammatory Enterobacteriaceae via ecological control.</title>
        <authorList>
            <person name="Furuichi M."/>
            <person name="Kawaguchi T."/>
            <person name="Pust M."/>
            <person name="Yasuma K."/>
            <person name="Plichta D."/>
            <person name="Hasegawa N."/>
            <person name="Ohya T."/>
            <person name="Bhattarai S."/>
            <person name="Sasajima S."/>
            <person name="Aoto Y."/>
            <person name="Tuganbaev T."/>
            <person name="Yaginuma M."/>
            <person name="Ueda M."/>
            <person name="Okahashi N."/>
            <person name="Amafuji K."/>
            <person name="Kiridooshi Y."/>
            <person name="Sugita K."/>
            <person name="Strazar M."/>
            <person name="Skelly A."/>
            <person name="Suda W."/>
            <person name="Hattori M."/>
            <person name="Nakamoto N."/>
            <person name="Caballero S."/>
            <person name="Norman J."/>
            <person name="Olle B."/>
            <person name="Tanoue T."/>
            <person name="Arita M."/>
            <person name="Bucci V."/>
            <person name="Atarashi K."/>
            <person name="Xavier R."/>
            <person name="Honda K."/>
        </authorList>
    </citation>
    <scope>NUCLEOTIDE SEQUENCE [LARGE SCALE GENOMIC DNA]</scope>
    <source>
        <strain evidence="2">k04-0078-D8-1</strain>
    </source>
</reference>
<evidence type="ECO:0008006" key="3">
    <source>
        <dbReference type="Google" id="ProtNLM"/>
    </source>
</evidence>
<accession>A0ABQ0B5V8</accession>
<name>A0ABQ0B5V8_9FIRM</name>
<dbReference type="Gene3D" id="1.10.1070.20">
    <property type="match status" value="1"/>
</dbReference>
<comment type="caution">
    <text evidence="1">The sequence shown here is derived from an EMBL/GenBank/DDBJ whole genome shotgun (WGS) entry which is preliminary data.</text>
</comment>
<dbReference type="Proteomes" id="UP001600943">
    <property type="component" value="Unassembled WGS sequence"/>
</dbReference>
<dbReference type="EMBL" id="BAABYW010000001">
    <property type="protein sequence ID" value="GAA6406837.1"/>
    <property type="molecule type" value="Genomic_DNA"/>
</dbReference>
<sequence>MQCTLMNKNTPIIDLQIDHDSSAITKVLKVYDLNYLPVGIEKRAGLPNRRDLNEWWQGRSIPASRLGILEALEYLEMFDTKQLLMKCFGLSLSDQYWMKPADMELSWTKVNFFENSFSEDVGNALFGQPLGKEADLMSPCNTSDGWLRKKWKIINGKRCLIKGGSAPYMQEPLNEVFATKLLECMGMDNHVSYGLLWEEQIPYSICENFITTNTELVSAVSINKSLKKRSQYSAYEHFLRACDSLGIPGIHKFLDQMLVFDYLMANTDRHFGNFGAVRNVETLEWMGPAPIFDSGTSLWHNILTSRIQPLAEVDTKPFCTNETKQLSLITDFTWIPFEKLKNLHQELYNIFIQSPYLDEQRCCALSQAFQERMTNLQYLAAHRKK</sequence>
<protein>
    <recommendedName>
        <fullName evidence="3">Excisionase</fullName>
    </recommendedName>
</protein>
<gene>
    <name evidence="1" type="ORF">K040078D81_09540</name>
</gene>
<proteinExistence type="predicted"/>
<evidence type="ECO:0000313" key="1">
    <source>
        <dbReference type="EMBL" id="GAA6406837.1"/>
    </source>
</evidence>
<keyword evidence="2" id="KW-1185">Reference proteome</keyword>